<dbReference type="OrthoDB" id="542013at2759"/>
<dbReference type="Gene3D" id="3.40.50.720">
    <property type="entry name" value="NAD(P)-binding Rossmann-like Domain"/>
    <property type="match status" value="1"/>
</dbReference>
<accession>A0A9W4WIC7</accession>
<dbReference type="SUPFAM" id="SSF51735">
    <property type="entry name" value="NAD(P)-binding Rossmann-fold domains"/>
    <property type="match status" value="1"/>
</dbReference>
<dbReference type="GO" id="GO:0016491">
    <property type="term" value="F:oxidoreductase activity"/>
    <property type="evidence" value="ECO:0007669"/>
    <property type="project" value="UniProtKB-KW"/>
</dbReference>
<dbReference type="Pfam" id="PF00106">
    <property type="entry name" value="adh_short"/>
    <property type="match status" value="1"/>
</dbReference>
<protein>
    <submittedName>
        <fullName evidence="2">16767_t:CDS:1</fullName>
    </submittedName>
</protein>
<organism evidence="2 3">
    <name type="scientific">Funneliformis geosporum</name>
    <dbReference type="NCBI Taxonomy" id="1117311"/>
    <lineage>
        <taxon>Eukaryota</taxon>
        <taxon>Fungi</taxon>
        <taxon>Fungi incertae sedis</taxon>
        <taxon>Mucoromycota</taxon>
        <taxon>Glomeromycotina</taxon>
        <taxon>Glomeromycetes</taxon>
        <taxon>Glomerales</taxon>
        <taxon>Glomeraceae</taxon>
        <taxon>Funneliformis</taxon>
    </lineage>
</organism>
<evidence type="ECO:0000313" key="2">
    <source>
        <dbReference type="EMBL" id="CAI2163919.1"/>
    </source>
</evidence>
<dbReference type="PRINTS" id="PR00081">
    <property type="entry name" value="GDHRDH"/>
</dbReference>
<keyword evidence="1" id="KW-0560">Oxidoreductase</keyword>
<evidence type="ECO:0000313" key="3">
    <source>
        <dbReference type="Proteomes" id="UP001153678"/>
    </source>
</evidence>
<comment type="caution">
    <text evidence="2">The sequence shown here is derived from an EMBL/GenBank/DDBJ whole genome shotgun (WGS) entry which is preliminary data.</text>
</comment>
<gene>
    <name evidence="2" type="ORF">FWILDA_LOCUS1309</name>
</gene>
<name>A0A9W4WIC7_9GLOM</name>
<dbReference type="InterPro" id="IPR002347">
    <property type="entry name" value="SDR_fam"/>
</dbReference>
<evidence type="ECO:0000256" key="1">
    <source>
        <dbReference type="ARBA" id="ARBA00023002"/>
    </source>
</evidence>
<sequence length="317" mass="35807">MGSKNSTFEHPDLNGKVVIITGATAGVGKSLAAYIASYNPKRLILPVRNLAKGEATLEHIKLRNGNNDNVELWEMDLADLTSVKSFAEKFIKEVGELHLLFNNAGLAPLELMKTKNNFEITFQVNYLSQFLLTNLLLDTLKKTTSPEFPCKIIHTSSKEHKSGTIDFDNFNGRQSSMNNYVNTKLMALIFSNELNRRLQGTNITSIAVHPGLIKSKVFHMYNKDRKLKGKLIHGIFMLLAKSPDYGALQILIPTFSKGKQIHLGYNYYENCKEVKPNDKALNEALAKKLWDHSDKLLKSKISYTSCSMKMKYLRKAF</sequence>
<dbReference type="Proteomes" id="UP001153678">
    <property type="component" value="Unassembled WGS sequence"/>
</dbReference>
<dbReference type="AlphaFoldDB" id="A0A9W4WIC7"/>
<proteinExistence type="predicted"/>
<dbReference type="PANTHER" id="PTHR43157:SF31">
    <property type="entry name" value="PHOSPHATIDYLINOSITOL-GLYCAN BIOSYNTHESIS CLASS F PROTEIN"/>
    <property type="match status" value="1"/>
</dbReference>
<dbReference type="PANTHER" id="PTHR43157">
    <property type="entry name" value="PHOSPHATIDYLINOSITOL-GLYCAN BIOSYNTHESIS CLASS F PROTEIN-RELATED"/>
    <property type="match status" value="1"/>
</dbReference>
<reference evidence="2" key="1">
    <citation type="submission" date="2022-08" db="EMBL/GenBank/DDBJ databases">
        <authorList>
            <person name="Kallberg Y."/>
            <person name="Tangrot J."/>
            <person name="Rosling A."/>
        </authorList>
    </citation>
    <scope>NUCLEOTIDE SEQUENCE</scope>
    <source>
        <strain evidence="2">Wild A</strain>
    </source>
</reference>
<keyword evidence="3" id="KW-1185">Reference proteome</keyword>
<dbReference type="InterPro" id="IPR036291">
    <property type="entry name" value="NAD(P)-bd_dom_sf"/>
</dbReference>
<dbReference type="EMBL" id="CAMKVN010000120">
    <property type="protein sequence ID" value="CAI2163919.1"/>
    <property type="molecule type" value="Genomic_DNA"/>
</dbReference>